<dbReference type="PANTHER" id="PTHR11247:SF40">
    <property type="entry name" value="LIPID PHOSPHATE PHOSPHATASE EPSILON 1, CHLOROPLASTIC"/>
    <property type="match status" value="1"/>
</dbReference>
<feature type="domain" description="Phosphatidic acid phosphatase type 2/haloperoxidase" evidence="3">
    <location>
        <begin position="155"/>
        <end position="239"/>
    </location>
</feature>
<keyword evidence="2" id="KW-0472">Membrane</keyword>
<feature type="transmembrane region" description="Helical" evidence="2">
    <location>
        <begin position="251"/>
        <end position="273"/>
    </location>
</feature>
<dbReference type="OrthoDB" id="302705at2759"/>
<keyword evidence="2" id="KW-0812">Transmembrane</keyword>
<dbReference type="GO" id="GO:0047874">
    <property type="term" value="F:dolichyldiphosphatase activity"/>
    <property type="evidence" value="ECO:0007669"/>
    <property type="project" value="TreeGrafter"/>
</dbReference>
<gene>
    <name evidence="5" type="primary">LOC103703746</name>
</gene>
<dbReference type="Gene3D" id="1.20.144.10">
    <property type="entry name" value="Phosphatidic acid phosphatase type 2/haloperoxidase"/>
    <property type="match status" value="1"/>
</dbReference>
<evidence type="ECO:0000256" key="1">
    <source>
        <dbReference type="ARBA" id="ARBA00022801"/>
    </source>
</evidence>
<dbReference type="Pfam" id="PF01569">
    <property type="entry name" value="PAP2"/>
    <property type="match status" value="1"/>
</dbReference>
<keyword evidence="2" id="KW-1133">Transmembrane helix</keyword>
<dbReference type="GO" id="GO:0006487">
    <property type="term" value="P:protein N-linked glycosylation"/>
    <property type="evidence" value="ECO:0007669"/>
    <property type="project" value="TreeGrafter"/>
</dbReference>
<dbReference type="KEGG" id="pda:103703746"/>
<feature type="transmembrane region" description="Helical" evidence="2">
    <location>
        <begin position="221"/>
        <end position="239"/>
    </location>
</feature>
<evidence type="ECO:0000313" key="4">
    <source>
        <dbReference type="Proteomes" id="UP000228380"/>
    </source>
</evidence>
<accession>A0A8B7BTA9</accession>
<dbReference type="GeneID" id="103703746"/>
<dbReference type="GO" id="GO:0008610">
    <property type="term" value="P:lipid biosynthetic process"/>
    <property type="evidence" value="ECO:0007669"/>
    <property type="project" value="TreeGrafter"/>
</dbReference>
<reference evidence="5" key="2">
    <citation type="submission" date="2025-08" db="UniProtKB">
        <authorList>
            <consortium name="RefSeq"/>
        </authorList>
    </citation>
    <scope>IDENTIFICATION</scope>
    <source>
        <tissue evidence="5">Young leaves</tissue>
    </source>
</reference>
<dbReference type="PANTHER" id="PTHR11247">
    <property type="entry name" value="PALMITOYL-PROTEIN THIOESTERASE/DOLICHYLDIPHOSPHATASE 1"/>
    <property type="match status" value="1"/>
</dbReference>
<evidence type="ECO:0000256" key="2">
    <source>
        <dbReference type="SAM" id="Phobius"/>
    </source>
</evidence>
<dbReference type="AlphaFoldDB" id="A0A8B7BTA9"/>
<organism evidence="4 5">
    <name type="scientific">Phoenix dactylifera</name>
    <name type="common">Date palm</name>
    <dbReference type="NCBI Taxonomy" id="42345"/>
    <lineage>
        <taxon>Eukaryota</taxon>
        <taxon>Viridiplantae</taxon>
        <taxon>Streptophyta</taxon>
        <taxon>Embryophyta</taxon>
        <taxon>Tracheophyta</taxon>
        <taxon>Spermatophyta</taxon>
        <taxon>Magnoliopsida</taxon>
        <taxon>Liliopsida</taxon>
        <taxon>Arecaceae</taxon>
        <taxon>Coryphoideae</taxon>
        <taxon>Phoeniceae</taxon>
        <taxon>Phoenix</taxon>
    </lineage>
</organism>
<feature type="transmembrane region" description="Helical" evidence="2">
    <location>
        <begin position="190"/>
        <end position="209"/>
    </location>
</feature>
<sequence>MLSPVLSSALHPPLTKSLNSISFHQLPTLKNPILTRGLGSKGHLGGRLRVSKSKGVMELAEADAFEGRNSVKEDGAGEAEAILGNRASGFAPDFSPGGLESTINRLSKWLVAGLFGLIILWKHDAEVMWAAMGSVVNAGLSITLKQILNHERPDSALRSDPGMPSSHAQSIFYAALFAILSLVQSLGINLFTVTVGIFTLTSGCYLAWLRVSQQLHTVSQVLVGALLGSTCGIGWFWAWHSFVLEAFVSSIWVRILVVLGSVTFCVAFLIHVVQHWLRDE</sequence>
<evidence type="ECO:0000259" key="3">
    <source>
        <dbReference type="Pfam" id="PF01569"/>
    </source>
</evidence>
<keyword evidence="4" id="KW-1185">Reference proteome</keyword>
<evidence type="ECO:0000313" key="5">
    <source>
        <dbReference type="RefSeq" id="XP_008784928.2"/>
    </source>
</evidence>
<keyword evidence="1" id="KW-0378">Hydrolase</keyword>
<dbReference type="RefSeq" id="XP_008784928.2">
    <property type="nucleotide sequence ID" value="XM_008786706.4"/>
</dbReference>
<dbReference type="Proteomes" id="UP000228380">
    <property type="component" value="Chromosome 6"/>
</dbReference>
<name>A0A8B7BTA9_PHODC</name>
<dbReference type="GO" id="GO:0005789">
    <property type="term" value="C:endoplasmic reticulum membrane"/>
    <property type="evidence" value="ECO:0007669"/>
    <property type="project" value="TreeGrafter"/>
</dbReference>
<protein>
    <submittedName>
        <fullName evidence="5">Lipid phosphate phosphatase epsilon 1, chloroplastic</fullName>
    </submittedName>
</protein>
<proteinExistence type="predicted"/>
<reference evidence="4" key="1">
    <citation type="journal article" date="2019" name="Nat. Commun.">
        <title>Genome-wide association mapping of date palm fruit traits.</title>
        <authorList>
            <person name="Hazzouri K.M."/>
            <person name="Gros-Balthazard M."/>
            <person name="Flowers J.M."/>
            <person name="Copetti D."/>
            <person name="Lemansour A."/>
            <person name="Lebrun M."/>
            <person name="Masmoudi K."/>
            <person name="Ferrand S."/>
            <person name="Dhar M.I."/>
            <person name="Fresquez Z.A."/>
            <person name="Rosas U."/>
            <person name="Zhang J."/>
            <person name="Talag J."/>
            <person name="Lee S."/>
            <person name="Kudrna D."/>
            <person name="Powell R.F."/>
            <person name="Leitch I.J."/>
            <person name="Krueger R.R."/>
            <person name="Wing R.A."/>
            <person name="Amiri K.M.A."/>
            <person name="Purugganan M.D."/>
        </authorList>
    </citation>
    <scope>NUCLEOTIDE SEQUENCE [LARGE SCALE GENOMIC DNA]</scope>
    <source>
        <strain evidence="4">cv. Khalas</strain>
    </source>
</reference>
<dbReference type="SUPFAM" id="SSF48317">
    <property type="entry name" value="Acid phosphatase/Vanadium-dependent haloperoxidase"/>
    <property type="match status" value="1"/>
</dbReference>
<dbReference type="InterPro" id="IPR000326">
    <property type="entry name" value="PAP2/HPO"/>
</dbReference>
<dbReference type="InterPro" id="IPR036938">
    <property type="entry name" value="PAP2/HPO_sf"/>
</dbReference>